<evidence type="ECO:0000256" key="5">
    <source>
        <dbReference type="ARBA" id="ARBA00038063"/>
    </source>
</evidence>
<dbReference type="InterPro" id="IPR001328">
    <property type="entry name" value="Pept_tRNA_hydro"/>
</dbReference>
<dbReference type="PANTHER" id="PTHR17224:SF1">
    <property type="entry name" value="PEPTIDYL-TRNA HYDROLASE"/>
    <property type="match status" value="1"/>
</dbReference>
<evidence type="ECO:0000256" key="4">
    <source>
        <dbReference type="ARBA" id="ARBA00022884"/>
    </source>
</evidence>
<dbReference type="NCBIfam" id="TIGR00447">
    <property type="entry name" value="pth"/>
    <property type="match status" value="1"/>
</dbReference>
<keyword evidence="3" id="KW-0378">Hydrolase</keyword>
<dbReference type="EC" id="3.1.1.29" evidence="1"/>
<dbReference type="Gene3D" id="3.40.50.1470">
    <property type="entry name" value="Peptidyl-tRNA hydrolase"/>
    <property type="match status" value="1"/>
</dbReference>
<dbReference type="Proteomes" id="UP000178450">
    <property type="component" value="Unassembled WGS sequence"/>
</dbReference>
<accession>A0A1F7KAX3</accession>
<dbReference type="EMBL" id="MGBG01000013">
    <property type="protein sequence ID" value="OGK65003.1"/>
    <property type="molecule type" value="Genomic_DNA"/>
</dbReference>
<comment type="caution">
    <text evidence="7">The sequence shown here is derived from an EMBL/GenBank/DDBJ whole genome shotgun (WGS) entry which is preliminary data.</text>
</comment>
<comment type="similarity">
    <text evidence="5">Belongs to the PTH family.</text>
</comment>
<dbReference type="PROSITE" id="PS01195">
    <property type="entry name" value="PEPT_TRNA_HYDROL_1"/>
    <property type="match status" value="1"/>
</dbReference>
<reference evidence="7 8" key="1">
    <citation type="journal article" date="2016" name="Nat. Commun.">
        <title>Thousands of microbial genomes shed light on interconnected biogeochemical processes in an aquifer system.</title>
        <authorList>
            <person name="Anantharaman K."/>
            <person name="Brown C.T."/>
            <person name="Hug L.A."/>
            <person name="Sharon I."/>
            <person name="Castelle C.J."/>
            <person name="Probst A.J."/>
            <person name="Thomas B.C."/>
            <person name="Singh A."/>
            <person name="Wilkins M.J."/>
            <person name="Karaoz U."/>
            <person name="Brodie E.L."/>
            <person name="Williams K.H."/>
            <person name="Hubbard S.S."/>
            <person name="Banfield J.F."/>
        </authorList>
    </citation>
    <scope>NUCLEOTIDE SEQUENCE [LARGE SCALE GENOMIC DNA]</scope>
</reference>
<evidence type="ECO:0000256" key="1">
    <source>
        <dbReference type="ARBA" id="ARBA00013260"/>
    </source>
</evidence>
<name>A0A1F7KAX3_9BACT</name>
<organism evidence="7 8">
    <name type="scientific">Candidatus Roizmanbacteria bacterium RIFOXYA1_FULL_41_12</name>
    <dbReference type="NCBI Taxonomy" id="1802082"/>
    <lineage>
        <taxon>Bacteria</taxon>
        <taxon>Candidatus Roizmaniibacteriota</taxon>
    </lineage>
</organism>
<dbReference type="AlphaFoldDB" id="A0A1F7KAX3"/>
<proteinExistence type="inferred from homology"/>
<keyword evidence="4" id="KW-0694">RNA-binding</keyword>
<evidence type="ECO:0000256" key="3">
    <source>
        <dbReference type="ARBA" id="ARBA00022801"/>
    </source>
</evidence>
<dbReference type="Pfam" id="PF01195">
    <property type="entry name" value="Pept_tRNA_hydro"/>
    <property type="match status" value="1"/>
</dbReference>
<dbReference type="GO" id="GO:0000049">
    <property type="term" value="F:tRNA binding"/>
    <property type="evidence" value="ECO:0007669"/>
    <property type="project" value="UniProtKB-KW"/>
</dbReference>
<protein>
    <recommendedName>
        <fullName evidence="6">Peptidyl-tRNA hydrolase</fullName>
        <ecNumber evidence="1">3.1.1.29</ecNumber>
    </recommendedName>
</protein>
<dbReference type="InterPro" id="IPR018171">
    <property type="entry name" value="Pept_tRNA_hydro_CS"/>
</dbReference>
<dbReference type="SUPFAM" id="SSF53178">
    <property type="entry name" value="Peptidyl-tRNA hydrolase-like"/>
    <property type="match status" value="1"/>
</dbReference>
<sequence length="153" mass="17494">MKLVVGLGNPGVKYALTRHNVGFLFIDYLVENHLIDKQIKTLKPDTFMNRSGLAVVKELQFYKLKPADLIVIHDDLDLRLGEYKIQLGKGPKLHNGVESVEQSLGSKEFWRIRIGVDNRDPEKRVSGEHYVLQPFTLAELTLLKQTVFPKIKI</sequence>
<evidence type="ECO:0000256" key="2">
    <source>
        <dbReference type="ARBA" id="ARBA00022555"/>
    </source>
</evidence>
<evidence type="ECO:0000313" key="7">
    <source>
        <dbReference type="EMBL" id="OGK65003.1"/>
    </source>
</evidence>
<gene>
    <name evidence="7" type="ORF">A2209_04930</name>
</gene>
<dbReference type="CDD" id="cd00462">
    <property type="entry name" value="PTH"/>
    <property type="match status" value="1"/>
</dbReference>
<dbReference type="PANTHER" id="PTHR17224">
    <property type="entry name" value="PEPTIDYL-TRNA HYDROLASE"/>
    <property type="match status" value="1"/>
</dbReference>
<keyword evidence="2" id="KW-0820">tRNA-binding</keyword>
<dbReference type="InterPro" id="IPR036416">
    <property type="entry name" value="Pept_tRNA_hydro_sf"/>
</dbReference>
<evidence type="ECO:0000256" key="6">
    <source>
        <dbReference type="ARBA" id="ARBA00050038"/>
    </source>
</evidence>
<evidence type="ECO:0000313" key="8">
    <source>
        <dbReference type="Proteomes" id="UP000178450"/>
    </source>
</evidence>
<dbReference type="GO" id="GO:0004045">
    <property type="term" value="F:peptidyl-tRNA hydrolase activity"/>
    <property type="evidence" value="ECO:0007669"/>
    <property type="project" value="UniProtKB-EC"/>
</dbReference>